<proteinExistence type="inferred from homology"/>
<dbReference type="InterPro" id="IPR023213">
    <property type="entry name" value="CAT-like_dom_sf"/>
</dbReference>
<dbReference type="PANTHER" id="PTHR31623:SF20">
    <property type="entry name" value="VINORINE SYNTHASE-LIKE"/>
    <property type="match status" value="1"/>
</dbReference>
<accession>A0A2P6PFE2</accession>
<evidence type="ECO:0000256" key="3">
    <source>
        <dbReference type="ARBA" id="ARBA00023315"/>
    </source>
</evidence>
<dbReference type="Pfam" id="PF02458">
    <property type="entry name" value="Transferase"/>
    <property type="match status" value="1"/>
</dbReference>
<dbReference type="PANTHER" id="PTHR31623">
    <property type="entry name" value="F21J9.9"/>
    <property type="match status" value="1"/>
</dbReference>
<dbReference type="OMA" id="ACKMECE"/>
<dbReference type="EC" id="2.3.1.84" evidence="4"/>
<evidence type="ECO:0000313" key="4">
    <source>
        <dbReference type="EMBL" id="PRQ20654.1"/>
    </source>
</evidence>
<keyword evidence="2 4" id="KW-0808">Transferase</keyword>
<keyword evidence="3 4" id="KW-0012">Acyltransferase</keyword>
<dbReference type="Gene3D" id="3.30.559.10">
    <property type="entry name" value="Chloramphenicol acetyltransferase-like domain"/>
    <property type="match status" value="2"/>
</dbReference>
<protein>
    <submittedName>
        <fullName evidence="4">Putative alcohol O-acetyltransferase</fullName>
        <ecNumber evidence="4">2.3.1.84</ecNumber>
    </submittedName>
</protein>
<dbReference type="GO" id="GO:0004026">
    <property type="term" value="F:alcohol O-acetyltransferase activity"/>
    <property type="evidence" value="ECO:0007669"/>
    <property type="project" value="UniProtKB-EC"/>
</dbReference>
<evidence type="ECO:0000256" key="1">
    <source>
        <dbReference type="ARBA" id="ARBA00009861"/>
    </source>
</evidence>
<dbReference type="STRING" id="74649.A0A2P6PFE2"/>
<dbReference type="AlphaFoldDB" id="A0A2P6PFE2"/>
<dbReference type="EMBL" id="PDCK01000045">
    <property type="protein sequence ID" value="PRQ20654.1"/>
    <property type="molecule type" value="Genomic_DNA"/>
</dbReference>
<comment type="similarity">
    <text evidence="1">Belongs to the plant acyltransferase family.</text>
</comment>
<sequence length="458" mass="51807">MEVTIVSRDTIKPAATSSSLHRHQKPYKLCIIDQLIPATYTPMVFFYPITDPNFNLQQTLANLKNSLSRTLTLYYPFSGRTQNNLYINDFDAGVPYLEAQVKCSMFEFLELKEIELLNRFIPLPPFRKETEDDHDLLPLIAFQVSVFACGGISIGVSLSHKIFDGVTADTFLKSWAAICRGDHDEKTMTTLHLNLSQASLTFPARDDLPQKYTAFVESLWFQEKNYVTRRFVFDAKAIATLRDRAKSELVPNPTRVETLTCFLWKHAISASRLVSTGNSQRASLVAHAVNLRRRLNPPMADNIIGNIIWFATALNNHTDEAETTQLCDLLKLLRMSFEGFDNDYLQTFCGEEGLGAFSKYFNQLLEVMHSLESPPEIYGFTSWTNILSEIDFGWGRPVWIGAGGSVGPAFRNFIVLVETQWGNGIEAWVTLDKKQMAIMEKDPQFLAFASPNPRISGI</sequence>
<keyword evidence="5" id="KW-1185">Reference proteome</keyword>
<dbReference type="Proteomes" id="UP000238479">
    <property type="component" value="Chromosome 7"/>
</dbReference>
<evidence type="ECO:0000313" key="5">
    <source>
        <dbReference type="Proteomes" id="UP000238479"/>
    </source>
</evidence>
<evidence type="ECO:0000256" key="2">
    <source>
        <dbReference type="ARBA" id="ARBA00022679"/>
    </source>
</evidence>
<organism evidence="4 5">
    <name type="scientific">Rosa chinensis</name>
    <name type="common">China rose</name>
    <dbReference type="NCBI Taxonomy" id="74649"/>
    <lineage>
        <taxon>Eukaryota</taxon>
        <taxon>Viridiplantae</taxon>
        <taxon>Streptophyta</taxon>
        <taxon>Embryophyta</taxon>
        <taxon>Tracheophyta</taxon>
        <taxon>Spermatophyta</taxon>
        <taxon>Magnoliopsida</taxon>
        <taxon>eudicotyledons</taxon>
        <taxon>Gunneridae</taxon>
        <taxon>Pentapetalae</taxon>
        <taxon>rosids</taxon>
        <taxon>fabids</taxon>
        <taxon>Rosales</taxon>
        <taxon>Rosaceae</taxon>
        <taxon>Rosoideae</taxon>
        <taxon>Rosoideae incertae sedis</taxon>
        <taxon>Rosa</taxon>
    </lineage>
</organism>
<comment type="caution">
    <text evidence="4">The sequence shown here is derived from an EMBL/GenBank/DDBJ whole genome shotgun (WGS) entry which is preliminary data.</text>
</comment>
<reference evidence="4 5" key="1">
    <citation type="journal article" date="2018" name="Nat. Genet.">
        <title>The Rosa genome provides new insights in the design of modern roses.</title>
        <authorList>
            <person name="Bendahmane M."/>
        </authorList>
    </citation>
    <scope>NUCLEOTIDE SEQUENCE [LARGE SCALE GENOMIC DNA]</scope>
    <source>
        <strain evidence="5">cv. Old Blush</strain>
    </source>
</reference>
<dbReference type="Gramene" id="PRQ20654">
    <property type="protein sequence ID" value="PRQ20654"/>
    <property type="gene ID" value="RchiOBHm_Chr7g0230501"/>
</dbReference>
<gene>
    <name evidence="4" type="ORF">RchiOBHm_Chr7g0230501</name>
</gene>
<name>A0A2P6PFE2_ROSCH</name>